<reference evidence="1" key="1">
    <citation type="submission" date="2013-07" db="EMBL/GenBank/DDBJ databases">
        <authorList>
            <person name="McIlroy S."/>
        </authorList>
    </citation>
    <scope>NUCLEOTIDE SEQUENCE [LARGE SCALE GENOMIC DNA]</scope>
    <source>
        <strain evidence="1">Run_A_D11</strain>
    </source>
</reference>
<sequence>MAIVLPEVIALLKVSLIPVRETAEYPLLHSMGAWPAPMHEHLPELQHELGGLLPEERNAESIEAEKEDKSDEEYENCDAIAEKDFVVHGWLL</sequence>
<dbReference type="EMBL" id="CBTJ020000057">
    <property type="protein sequence ID" value="CDI03452.1"/>
    <property type="molecule type" value="Genomic_DNA"/>
</dbReference>
<dbReference type="Proteomes" id="UP000035760">
    <property type="component" value="Unassembled WGS sequence"/>
</dbReference>
<evidence type="ECO:0000313" key="1">
    <source>
        <dbReference type="EMBL" id="CDI03452.1"/>
    </source>
</evidence>
<proteinExistence type="predicted"/>
<comment type="caution">
    <text evidence="1">The sequence shown here is derived from an EMBL/GenBank/DDBJ whole genome shotgun (WGS) entry which is preliminary data.</text>
</comment>
<organism evidence="1 2">
    <name type="scientific">Candidatus Competibacter denitrificans Run_A_D11</name>
    <dbReference type="NCBI Taxonomy" id="1400863"/>
    <lineage>
        <taxon>Bacteria</taxon>
        <taxon>Pseudomonadati</taxon>
        <taxon>Pseudomonadota</taxon>
        <taxon>Gammaproteobacteria</taxon>
        <taxon>Candidatus Competibacteraceae</taxon>
        <taxon>Candidatus Competibacter</taxon>
    </lineage>
</organism>
<accession>W6M6Y7</accession>
<name>W6M6Y7_9GAMM</name>
<gene>
    <name evidence="1" type="ORF">BN873_490061</name>
</gene>
<reference evidence="1" key="2">
    <citation type="submission" date="2014-03" db="EMBL/GenBank/DDBJ databases">
        <title>Candidatus Competibacter-lineage genomes retrieved from metagenomes reveal functional metabolic diversity.</title>
        <authorList>
            <person name="McIlroy S.J."/>
            <person name="Albertsen M."/>
            <person name="Andresen E.K."/>
            <person name="Saunders A.M."/>
            <person name="Kristiansen R."/>
            <person name="Stokholm-Bjerregaard M."/>
            <person name="Nielsen K.L."/>
            <person name="Nielsen P.H."/>
        </authorList>
    </citation>
    <scope>NUCLEOTIDE SEQUENCE</scope>
    <source>
        <strain evidence="1">Run_A_D11</strain>
    </source>
</reference>
<protein>
    <submittedName>
        <fullName evidence="1">Uncharacterized protein</fullName>
    </submittedName>
</protein>
<evidence type="ECO:0000313" key="2">
    <source>
        <dbReference type="Proteomes" id="UP000035760"/>
    </source>
</evidence>
<dbReference type="AlphaFoldDB" id="W6M6Y7"/>
<keyword evidence="2" id="KW-1185">Reference proteome</keyword>